<evidence type="ECO:0000313" key="1">
    <source>
        <dbReference type="EMBL" id="MBO3275297.1"/>
    </source>
</evidence>
<dbReference type="NCBIfam" id="TIGR02532">
    <property type="entry name" value="IV_pilin_GFxxxE"/>
    <property type="match status" value="1"/>
</dbReference>
<sequence>MRRQEGFSLIEVLVSLLLICIGLLGMAVAQGRAVQYTHDATLRGSAVMLANELLELMRSNRGALLGANDRLAASSAYYKADGDDLPTVADGFDCAGRDRSGGGASVAKVDLGCWRRAVERLLPVDDELLRSEFIICRSKDGDSLCSAGAGSSVTIQVAWRDAKSRMCDADVCTYTLRTEL</sequence>
<dbReference type="NCBIfam" id="TIGR02523">
    <property type="entry name" value="type_IV_pilV"/>
    <property type="match status" value="1"/>
</dbReference>
<gene>
    <name evidence="1" type="primary">pilV</name>
    <name evidence="1" type="ORF">JFY56_08680</name>
</gene>
<dbReference type="EMBL" id="JAELYA010000002">
    <property type="protein sequence ID" value="MBO3275297.1"/>
    <property type="molecule type" value="Genomic_DNA"/>
</dbReference>
<comment type="caution">
    <text evidence="1">The sequence shown here is derived from an EMBL/GenBank/DDBJ whole genome shotgun (WGS) entry which is preliminary data.</text>
</comment>
<dbReference type="Pfam" id="PF07963">
    <property type="entry name" value="N_methyl"/>
    <property type="match status" value="1"/>
</dbReference>
<organism evidence="1 2">
    <name type="scientific">Pseudomonas schmalbachii</name>
    <dbReference type="NCBI Taxonomy" id="2816993"/>
    <lineage>
        <taxon>Bacteria</taxon>
        <taxon>Pseudomonadati</taxon>
        <taxon>Pseudomonadota</taxon>
        <taxon>Gammaproteobacteria</taxon>
        <taxon>Pseudomonadales</taxon>
        <taxon>Pseudomonadaceae</taxon>
        <taxon>Pseudomonas</taxon>
    </lineage>
</organism>
<dbReference type="Proteomes" id="UP000669060">
    <property type="component" value="Unassembled WGS sequence"/>
</dbReference>
<proteinExistence type="predicted"/>
<evidence type="ECO:0000313" key="2">
    <source>
        <dbReference type="Proteomes" id="UP000669060"/>
    </source>
</evidence>
<accession>A0ABS3TNS2</accession>
<dbReference type="InterPro" id="IPR013362">
    <property type="entry name" value="Pilus_4_PilV"/>
</dbReference>
<protein>
    <submittedName>
        <fullName evidence="1">Type IV pilus modification protein PilV</fullName>
    </submittedName>
</protein>
<dbReference type="InterPro" id="IPR012902">
    <property type="entry name" value="N_methyl_site"/>
</dbReference>
<dbReference type="RefSeq" id="WP_208313127.1">
    <property type="nucleotide sequence ID" value="NZ_JAELYA010000002.1"/>
</dbReference>
<name>A0ABS3TNS2_9PSED</name>
<reference evidence="1 2" key="1">
    <citation type="submission" date="2020-12" db="EMBL/GenBank/DDBJ databases">
        <title>Pseudomonas schmalbachii sp. nov. isolated from millipede gut.</title>
        <authorList>
            <person name="Shelomi M."/>
        </authorList>
    </citation>
    <scope>NUCLEOTIDE SEQUENCE [LARGE SCALE GENOMIC DNA]</scope>
    <source>
        <strain evidence="1 2">Milli4</strain>
    </source>
</reference>
<keyword evidence="2" id="KW-1185">Reference proteome</keyword>